<keyword evidence="3" id="KW-0255">Endonuclease</keyword>
<comment type="caution">
    <text evidence="3">The sequence shown here is derived from an EMBL/GenBank/DDBJ whole genome shotgun (WGS) entry which is preliminary data.</text>
</comment>
<keyword evidence="3" id="KW-0540">Nuclease</keyword>
<evidence type="ECO:0000313" key="3">
    <source>
        <dbReference type="EMBL" id="MBL0887286.1"/>
    </source>
</evidence>
<dbReference type="SMART" id="SM00507">
    <property type="entry name" value="HNHc"/>
    <property type="match status" value="1"/>
</dbReference>
<proteinExistence type="predicted"/>
<evidence type="ECO:0000256" key="1">
    <source>
        <dbReference type="SAM" id="MobiDB-lite"/>
    </source>
</evidence>
<dbReference type="EMBL" id="JABBYC010000025">
    <property type="protein sequence ID" value="MBL0887286.1"/>
    <property type="molecule type" value="Genomic_DNA"/>
</dbReference>
<reference evidence="3 4" key="1">
    <citation type="journal article" date="2021" name="Arch. Microbiol.">
        <title>Myceligenerans indicum sp. nov., an actinobacterium isolated from mangrove sediment of Sundarbans, India.</title>
        <authorList>
            <person name="Asha K."/>
            <person name="Bhadury P."/>
        </authorList>
    </citation>
    <scope>NUCLEOTIDE SEQUENCE [LARGE SCALE GENOMIC DNA]</scope>
    <source>
        <strain evidence="3 4">I2</strain>
    </source>
</reference>
<gene>
    <name evidence="3" type="ORF">HGK34_13545</name>
</gene>
<protein>
    <submittedName>
        <fullName evidence="3">HNH endonuclease</fullName>
    </submittedName>
</protein>
<keyword evidence="3" id="KW-0378">Hydrolase</keyword>
<dbReference type="CDD" id="cd00085">
    <property type="entry name" value="HNHc"/>
    <property type="match status" value="1"/>
</dbReference>
<dbReference type="Gene3D" id="1.10.30.50">
    <property type="match status" value="1"/>
</dbReference>
<feature type="compositionally biased region" description="Pro residues" evidence="1">
    <location>
        <begin position="448"/>
        <end position="459"/>
    </location>
</feature>
<name>A0ABS1LM16_9MICO</name>
<dbReference type="RefSeq" id="WP_201848187.1">
    <property type="nucleotide sequence ID" value="NZ_JABBYC010000025.1"/>
</dbReference>
<feature type="region of interest" description="Disordered" evidence="1">
    <location>
        <begin position="437"/>
        <end position="459"/>
    </location>
</feature>
<evidence type="ECO:0000259" key="2">
    <source>
        <dbReference type="SMART" id="SM00507"/>
    </source>
</evidence>
<dbReference type="InterPro" id="IPR003615">
    <property type="entry name" value="HNH_nuc"/>
</dbReference>
<dbReference type="Proteomes" id="UP000675409">
    <property type="component" value="Unassembled WGS sequence"/>
</dbReference>
<organism evidence="3 4">
    <name type="scientific">Myceligenerans indicum</name>
    <dbReference type="NCBI Taxonomy" id="2593663"/>
    <lineage>
        <taxon>Bacteria</taxon>
        <taxon>Bacillati</taxon>
        <taxon>Actinomycetota</taxon>
        <taxon>Actinomycetes</taxon>
        <taxon>Micrococcales</taxon>
        <taxon>Promicromonosporaceae</taxon>
        <taxon>Myceligenerans</taxon>
    </lineage>
</organism>
<keyword evidence="4" id="KW-1185">Reference proteome</keyword>
<feature type="region of interest" description="Disordered" evidence="1">
    <location>
        <begin position="175"/>
        <end position="203"/>
    </location>
</feature>
<dbReference type="GO" id="GO:0004519">
    <property type="term" value="F:endonuclease activity"/>
    <property type="evidence" value="ECO:0007669"/>
    <property type="project" value="UniProtKB-KW"/>
</dbReference>
<accession>A0ABS1LM16</accession>
<sequence>MAGEIAAETHVTTGEAWQIAMRGEGTNQYPDLARALASGRVDARKTDTFLRAGADLTAGERAEAITALLPVAPRRTWRWISEQLNARAAVLHGTRARRRDVIDRCNVWAEQAGAGRGRIVADLPLADAAVTFNTVQAAAKALKDAPGETRALGSLRAAAFTALVTGGLVLPCGPGSAEDDGVAEQPTVGGGPPGDGPDGHDLREMPPLVEPVADTDLIPAPEDPHGVHLTAPAPDPGSTACPSAGTRIRVVDVPATLNVTVSAAMLLDPDDMSPGILEGIGPIPADDAARIAADATWRRLLTDPVTGVLTDYSSRTYAPGTTLRAAVAARDRCCRFPGCDRPAMSGGRTNLDLDHIDPFDHDHRYRSGEPGQTRAANLHPLCRRHHNLKTHANWKVDRDPETGTTRWTAPSGTASVVEPTVVDPVIRYALSRGMTLAAPPDHATAPPSKEPPPSGPPPF</sequence>
<evidence type="ECO:0000313" key="4">
    <source>
        <dbReference type="Proteomes" id="UP000675409"/>
    </source>
</evidence>
<feature type="domain" description="HNH nuclease" evidence="2">
    <location>
        <begin position="322"/>
        <end position="387"/>
    </location>
</feature>